<dbReference type="VEuPathDB" id="FungiDB:AO090012000387"/>
<evidence type="ECO:0000313" key="1">
    <source>
        <dbReference type="EMBL" id="BAE60572.1"/>
    </source>
</evidence>
<dbReference type="EMBL" id="BA000052">
    <property type="protein sequence ID" value="BAE60572.1"/>
    <property type="molecule type" value="Genomic_DNA"/>
</dbReference>
<dbReference type="KEGG" id="aor:AO090012000387"/>
<proteinExistence type="predicted"/>
<accession>Q2UCZ3</accession>
<dbReference type="Proteomes" id="UP000006564">
    <property type="component" value="Chromosome 4"/>
</dbReference>
<evidence type="ECO:0000313" key="2">
    <source>
        <dbReference type="Proteomes" id="UP000006564"/>
    </source>
</evidence>
<protein>
    <submittedName>
        <fullName evidence="1">DNA, SC012</fullName>
    </submittedName>
</protein>
<reference evidence="1 2" key="1">
    <citation type="journal article" date="2005" name="Nature">
        <title>Genome sequencing and analysis of Aspergillus oryzae.</title>
        <authorList>
            <person name="Machida M."/>
            <person name="Asai K."/>
            <person name="Sano M."/>
            <person name="Tanaka T."/>
            <person name="Kumagai T."/>
            <person name="Terai G."/>
            <person name="Kusumoto K."/>
            <person name="Arima T."/>
            <person name="Akita O."/>
            <person name="Kashiwagi Y."/>
            <person name="Abe K."/>
            <person name="Gomi K."/>
            <person name="Horiuchi H."/>
            <person name="Kitamoto K."/>
            <person name="Kobayashi T."/>
            <person name="Takeuchi M."/>
            <person name="Denning D.W."/>
            <person name="Galagan J.E."/>
            <person name="Nierman W.C."/>
            <person name="Yu J."/>
            <person name="Archer D.B."/>
            <person name="Bennett J.W."/>
            <person name="Bhatnagar D."/>
            <person name="Cleveland T.E."/>
            <person name="Fedorova N.D."/>
            <person name="Gotoh O."/>
            <person name="Horikawa H."/>
            <person name="Hosoyama A."/>
            <person name="Ichinomiya M."/>
            <person name="Igarashi R."/>
            <person name="Iwashita K."/>
            <person name="Juvvadi P.R."/>
            <person name="Kato M."/>
            <person name="Kato Y."/>
            <person name="Kin T."/>
            <person name="Kokubun A."/>
            <person name="Maeda H."/>
            <person name="Maeyama N."/>
            <person name="Maruyama J."/>
            <person name="Nagasaki H."/>
            <person name="Nakajima T."/>
            <person name="Oda K."/>
            <person name="Okada K."/>
            <person name="Paulsen I."/>
            <person name="Sakamoto K."/>
            <person name="Sawano T."/>
            <person name="Takahashi M."/>
            <person name="Takase K."/>
            <person name="Terabayashi Y."/>
            <person name="Wortman J."/>
            <person name="Yamada O."/>
            <person name="Yamagata Y."/>
            <person name="Anazawa H."/>
            <person name="Hata Y."/>
            <person name="Koide Y."/>
            <person name="Komori T."/>
            <person name="Koyama Y."/>
            <person name="Minetoki T."/>
            <person name="Suharnan S."/>
            <person name="Tanaka A."/>
            <person name="Isono K."/>
            <person name="Kuhara S."/>
            <person name="Ogasawara N."/>
            <person name="Kikuchi H."/>
        </authorList>
    </citation>
    <scope>NUCLEOTIDE SEQUENCE [LARGE SCALE GENOMIC DNA]</scope>
    <source>
        <strain evidence="2">ATCC 42149 / RIB 40</strain>
    </source>
</reference>
<name>Q2UCZ3_ASPOR</name>
<organism evidence="1 2">
    <name type="scientific">Aspergillus oryzae (strain ATCC 42149 / RIB 40)</name>
    <name type="common">Yellow koji mold</name>
    <dbReference type="NCBI Taxonomy" id="510516"/>
    <lineage>
        <taxon>Eukaryota</taxon>
        <taxon>Fungi</taxon>
        <taxon>Dikarya</taxon>
        <taxon>Ascomycota</taxon>
        <taxon>Pezizomycotina</taxon>
        <taxon>Eurotiomycetes</taxon>
        <taxon>Eurotiomycetidae</taxon>
        <taxon>Eurotiales</taxon>
        <taxon>Aspergillaceae</taxon>
        <taxon>Aspergillus</taxon>
        <taxon>Aspergillus subgen. Circumdati</taxon>
    </lineage>
</organism>
<dbReference type="HOGENOM" id="CLU_1461006_0_0_1"/>
<dbReference type="EMBL" id="AP007161">
    <property type="protein sequence ID" value="BAE60572.1"/>
    <property type="molecule type" value="Genomic_DNA"/>
</dbReference>
<keyword evidence="2" id="KW-1185">Reference proteome</keyword>
<sequence>MVWRCVGLELYRILGVETSIERFHLLCIQFLSTVLGIYAANYAVRLGELTGLAFSVLSCFSTFSQKQCRQFQRSGAQHHYRMNPLLAQLLKGQTLATSPGHASASATSCRAYIQNEARVKQLAELWACNEATIDCPNNREVHLTGVSIEKASHQNEQPGRSSVQTPVSRPGFIAATCENKEICSA</sequence>
<gene>
    <name evidence="1" type="ORF">AO090012000387</name>
</gene>
<dbReference type="AlphaFoldDB" id="Q2UCZ3"/>
<dbReference type="RefSeq" id="XP_023091387.1">
    <property type="nucleotide sequence ID" value="XM_023236461.1"/>
</dbReference>
<dbReference type="GeneID" id="5987885"/>